<dbReference type="GO" id="GO:0004222">
    <property type="term" value="F:metalloendopeptidase activity"/>
    <property type="evidence" value="ECO:0007669"/>
    <property type="project" value="InterPro"/>
</dbReference>
<accession>A0A1H2YCV0</accession>
<dbReference type="PROSITE" id="PS50106">
    <property type="entry name" value="PDZ"/>
    <property type="match status" value="1"/>
</dbReference>
<dbReference type="InterPro" id="IPR008915">
    <property type="entry name" value="Peptidase_M50"/>
</dbReference>
<proteinExistence type="inferred from homology"/>
<evidence type="ECO:0000256" key="7">
    <source>
        <dbReference type="ARBA" id="ARBA00022833"/>
    </source>
</evidence>
<dbReference type="NCBIfam" id="TIGR00054">
    <property type="entry name" value="RIP metalloprotease RseP"/>
    <property type="match status" value="1"/>
</dbReference>
<evidence type="ECO:0000256" key="10">
    <source>
        <dbReference type="ARBA" id="ARBA00023136"/>
    </source>
</evidence>
<dbReference type="OrthoDB" id="9782003at2"/>
<evidence type="ECO:0000256" key="6">
    <source>
        <dbReference type="ARBA" id="ARBA00022801"/>
    </source>
</evidence>
<dbReference type="InterPro" id="IPR041489">
    <property type="entry name" value="PDZ_6"/>
</dbReference>
<dbReference type="Pfam" id="PF02163">
    <property type="entry name" value="Peptidase_M50"/>
    <property type="match status" value="1"/>
</dbReference>
<evidence type="ECO:0000256" key="2">
    <source>
        <dbReference type="ARBA" id="ARBA00004141"/>
    </source>
</evidence>
<dbReference type="InterPro" id="IPR004387">
    <property type="entry name" value="Pept_M50_Zn"/>
</dbReference>
<evidence type="ECO:0000256" key="8">
    <source>
        <dbReference type="ARBA" id="ARBA00022989"/>
    </source>
</evidence>
<dbReference type="Proteomes" id="UP000198828">
    <property type="component" value="Unassembled WGS sequence"/>
</dbReference>
<evidence type="ECO:0000259" key="12">
    <source>
        <dbReference type="PROSITE" id="PS50106"/>
    </source>
</evidence>
<evidence type="ECO:0000313" key="14">
    <source>
        <dbReference type="Proteomes" id="UP000198828"/>
    </source>
</evidence>
<evidence type="ECO:0000313" key="13">
    <source>
        <dbReference type="EMBL" id="SDX02795.1"/>
    </source>
</evidence>
<feature type="transmembrane region" description="Helical" evidence="11">
    <location>
        <begin position="261"/>
        <end position="283"/>
    </location>
</feature>
<keyword evidence="11" id="KW-0479">Metal-binding</keyword>
<evidence type="ECO:0000256" key="9">
    <source>
        <dbReference type="ARBA" id="ARBA00023049"/>
    </source>
</evidence>
<dbReference type="RefSeq" id="WP_093752531.1">
    <property type="nucleotide sequence ID" value="NZ_BSYN01000006.1"/>
</dbReference>
<keyword evidence="7 11" id="KW-0862">Zinc</keyword>
<comment type="cofactor">
    <cofactor evidence="1 11">
        <name>Zn(2+)</name>
        <dbReference type="ChEBI" id="CHEBI:29105"/>
    </cofactor>
</comment>
<dbReference type="PANTHER" id="PTHR42837:SF2">
    <property type="entry name" value="MEMBRANE METALLOPROTEASE ARASP2, CHLOROPLASTIC-RELATED"/>
    <property type="match status" value="1"/>
</dbReference>
<keyword evidence="8 11" id="KW-1133">Transmembrane helix</keyword>
<dbReference type="EMBL" id="FNNG01000006">
    <property type="protein sequence ID" value="SDX02795.1"/>
    <property type="molecule type" value="Genomic_DNA"/>
</dbReference>
<feature type="transmembrane region" description="Helical" evidence="11">
    <location>
        <begin position="308"/>
        <end position="327"/>
    </location>
</feature>
<comment type="similarity">
    <text evidence="3 11">Belongs to the peptidase M50B family.</text>
</comment>
<dbReference type="Pfam" id="PF17820">
    <property type="entry name" value="PDZ_6"/>
    <property type="match status" value="1"/>
</dbReference>
<keyword evidence="10 11" id="KW-0472">Membrane</keyword>
<dbReference type="GO" id="GO:0006508">
    <property type="term" value="P:proteolysis"/>
    <property type="evidence" value="ECO:0007669"/>
    <property type="project" value="UniProtKB-KW"/>
</dbReference>
<evidence type="ECO:0000256" key="4">
    <source>
        <dbReference type="ARBA" id="ARBA00022670"/>
    </source>
</evidence>
<evidence type="ECO:0000256" key="11">
    <source>
        <dbReference type="RuleBase" id="RU362031"/>
    </source>
</evidence>
<gene>
    <name evidence="13" type="ORF">SAMN05660923_01584</name>
</gene>
<comment type="subcellular location">
    <subcellularLocation>
        <location evidence="2">Membrane</location>
        <topology evidence="2">Multi-pass membrane protein</topology>
    </subcellularLocation>
</comment>
<keyword evidence="5 11" id="KW-0812">Transmembrane</keyword>
<keyword evidence="6 11" id="KW-0378">Hydrolase</keyword>
<dbReference type="CDD" id="cd23081">
    <property type="entry name" value="cpPDZ_EcRseP-like"/>
    <property type="match status" value="1"/>
</dbReference>
<dbReference type="SMART" id="SM00228">
    <property type="entry name" value="PDZ"/>
    <property type="match status" value="1"/>
</dbReference>
<name>A0A1H2YCV0_9FIRM</name>
<protein>
    <recommendedName>
        <fullName evidence="11">Zinc metalloprotease</fullName>
        <ecNumber evidence="11">3.4.24.-</ecNumber>
    </recommendedName>
</protein>
<evidence type="ECO:0000256" key="5">
    <source>
        <dbReference type="ARBA" id="ARBA00022692"/>
    </source>
</evidence>
<dbReference type="EC" id="3.4.24.-" evidence="11"/>
<feature type="domain" description="PDZ" evidence="12">
    <location>
        <begin position="121"/>
        <end position="151"/>
    </location>
</feature>
<dbReference type="CDD" id="cd06163">
    <property type="entry name" value="S2P-M50_PDZ_RseP-like"/>
    <property type="match status" value="1"/>
</dbReference>
<dbReference type="Gene3D" id="2.30.42.10">
    <property type="match status" value="1"/>
</dbReference>
<evidence type="ECO:0000256" key="3">
    <source>
        <dbReference type="ARBA" id="ARBA00007931"/>
    </source>
</evidence>
<dbReference type="SUPFAM" id="SSF50156">
    <property type="entry name" value="PDZ domain-like"/>
    <property type="match status" value="1"/>
</dbReference>
<reference evidence="13 14" key="1">
    <citation type="submission" date="2016-10" db="EMBL/GenBank/DDBJ databases">
        <authorList>
            <person name="de Groot N.N."/>
        </authorList>
    </citation>
    <scope>NUCLEOTIDE SEQUENCE [LARGE SCALE GENOMIC DNA]</scope>
    <source>
        <strain evidence="13 14">DSM 23310</strain>
    </source>
</reference>
<dbReference type="PANTHER" id="PTHR42837">
    <property type="entry name" value="REGULATOR OF SIGMA-E PROTEASE RSEP"/>
    <property type="match status" value="1"/>
</dbReference>
<dbReference type="AlphaFoldDB" id="A0A1H2YCV0"/>
<dbReference type="GO" id="GO:0016020">
    <property type="term" value="C:membrane"/>
    <property type="evidence" value="ECO:0007669"/>
    <property type="project" value="UniProtKB-SubCell"/>
</dbReference>
<keyword evidence="4 13" id="KW-0645">Protease</keyword>
<dbReference type="InterPro" id="IPR001478">
    <property type="entry name" value="PDZ"/>
</dbReference>
<feature type="transmembrane region" description="Helical" evidence="11">
    <location>
        <begin position="85"/>
        <end position="110"/>
    </location>
</feature>
<keyword evidence="14" id="KW-1185">Reference proteome</keyword>
<sequence>MVTLVAAIFVFLLVVLFHEFGHFIIAKLVGIKVNEFSIGMGPKIFQREKNETKYSIRLLPIGGYVSMEGEDEKSKDPRSFNNMPAIYRIAVVGAGALMNFVLALIVFSLVSFSVGMQTTTVAETLAGSPAEKVGIKAGDKIVSINDAKIKNWESIVNEISNSSPDEDMTIEVLRNGERIGFVLRPEINSENRVLIGITPVIDKGLIPAIKGGIQKTISALTLMFDFIKMVFKGQVTTKDLSGPVGVIYTIGEAAKYGITDLLFLTGLISVNLGFFNLLPIPALDGSRIVILFLEIIRGKAIDPEKEGFIHFVGFIALILLMLTITYSDITRINMLRR</sequence>
<dbReference type="InterPro" id="IPR036034">
    <property type="entry name" value="PDZ_sf"/>
</dbReference>
<organism evidence="13 14">
    <name type="scientific">Tepidimicrobium xylanilyticum</name>
    <dbReference type="NCBI Taxonomy" id="1123352"/>
    <lineage>
        <taxon>Bacteria</taxon>
        <taxon>Bacillati</taxon>
        <taxon>Bacillota</taxon>
        <taxon>Tissierellia</taxon>
        <taxon>Tissierellales</taxon>
        <taxon>Tepidimicrobiaceae</taxon>
        <taxon>Tepidimicrobium</taxon>
    </lineage>
</organism>
<evidence type="ECO:0000256" key="1">
    <source>
        <dbReference type="ARBA" id="ARBA00001947"/>
    </source>
</evidence>
<dbReference type="GO" id="GO:0046872">
    <property type="term" value="F:metal ion binding"/>
    <property type="evidence" value="ECO:0007669"/>
    <property type="project" value="UniProtKB-KW"/>
</dbReference>
<keyword evidence="9 11" id="KW-0482">Metalloprotease</keyword>